<proteinExistence type="predicted"/>
<gene>
    <name evidence="8" type="ORF">BgAZ_203250</name>
</gene>
<evidence type="ECO:0000313" key="8">
    <source>
        <dbReference type="EMBL" id="KAK1443449.1"/>
    </source>
</evidence>
<feature type="region of interest" description="Disordered" evidence="6">
    <location>
        <begin position="308"/>
        <end position="364"/>
    </location>
</feature>
<dbReference type="Gene3D" id="1.10.220.150">
    <property type="entry name" value="Arf GTPase activating protein"/>
    <property type="match status" value="1"/>
</dbReference>
<keyword evidence="9" id="KW-1185">Reference proteome</keyword>
<dbReference type="GO" id="GO:0048205">
    <property type="term" value="P:COPI coating of Golgi vesicle"/>
    <property type="evidence" value="ECO:0007669"/>
    <property type="project" value="TreeGrafter"/>
</dbReference>
<feature type="domain" description="Arf-GAP" evidence="7">
    <location>
        <begin position="7"/>
        <end position="122"/>
    </location>
</feature>
<dbReference type="InterPro" id="IPR037278">
    <property type="entry name" value="ARFGAP/RecO"/>
</dbReference>
<organism evidence="8 9">
    <name type="scientific">Babesia gibsoni</name>
    <dbReference type="NCBI Taxonomy" id="33632"/>
    <lineage>
        <taxon>Eukaryota</taxon>
        <taxon>Sar</taxon>
        <taxon>Alveolata</taxon>
        <taxon>Apicomplexa</taxon>
        <taxon>Aconoidasida</taxon>
        <taxon>Piroplasmida</taxon>
        <taxon>Babesiidae</taxon>
        <taxon>Babesia</taxon>
    </lineage>
</organism>
<dbReference type="GO" id="GO:0005096">
    <property type="term" value="F:GTPase activator activity"/>
    <property type="evidence" value="ECO:0007669"/>
    <property type="project" value="UniProtKB-KW"/>
</dbReference>
<dbReference type="PANTHER" id="PTHR45686:SF4">
    <property type="entry name" value="ADP-RIBOSYLATION FACTOR GTPASE ACTIVATING PROTEIN 3, ISOFORM H"/>
    <property type="match status" value="1"/>
</dbReference>
<evidence type="ECO:0000256" key="4">
    <source>
        <dbReference type="ARBA" id="ARBA00022833"/>
    </source>
</evidence>
<evidence type="ECO:0000256" key="6">
    <source>
        <dbReference type="SAM" id="MobiDB-lite"/>
    </source>
</evidence>
<dbReference type="GO" id="GO:0000139">
    <property type="term" value="C:Golgi membrane"/>
    <property type="evidence" value="ECO:0007669"/>
    <property type="project" value="GOC"/>
</dbReference>
<evidence type="ECO:0000256" key="5">
    <source>
        <dbReference type="PROSITE-ProRule" id="PRU00288"/>
    </source>
</evidence>
<evidence type="ECO:0000256" key="3">
    <source>
        <dbReference type="ARBA" id="ARBA00022771"/>
    </source>
</evidence>
<dbReference type="PRINTS" id="PR00405">
    <property type="entry name" value="REVINTRACTNG"/>
</dbReference>
<dbReference type="Proteomes" id="UP001230268">
    <property type="component" value="Unassembled WGS sequence"/>
</dbReference>
<dbReference type="AlphaFoldDB" id="A0AAD8PDW2"/>
<keyword evidence="2" id="KW-0479">Metal-binding</keyword>
<reference evidence="8" key="1">
    <citation type="submission" date="2023-08" db="EMBL/GenBank/DDBJ databases">
        <title>Draft sequence of the Babesia gibsoni genome.</title>
        <authorList>
            <person name="Yamagishi J.Y."/>
            <person name="Xuan X.X."/>
        </authorList>
    </citation>
    <scope>NUCLEOTIDE SEQUENCE</scope>
    <source>
        <strain evidence="8">Azabu</strain>
    </source>
</reference>
<evidence type="ECO:0000313" key="9">
    <source>
        <dbReference type="Proteomes" id="UP001230268"/>
    </source>
</evidence>
<keyword evidence="3 5" id="KW-0863">Zinc-finger</keyword>
<keyword evidence="4" id="KW-0862">Zinc</keyword>
<dbReference type="CDD" id="cd08830">
    <property type="entry name" value="ArfGap_ArfGap1"/>
    <property type="match status" value="1"/>
</dbReference>
<dbReference type="InterPro" id="IPR038508">
    <property type="entry name" value="ArfGAP_dom_sf"/>
</dbReference>
<name>A0AAD8PDW2_BABGI</name>
<accession>A0AAD8PDW2</accession>
<feature type="region of interest" description="Disordered" evidence="6">
    <location>
        <begin position="134"/>
        <end position="193"/>
    </location>
</feature>
<evidence type="ECO:0000256" key="2">
    <source>
        <dbReference type="ARBA" id="ARBA00022723"/>
    </source>
</evidence>
<protein>
    <submittedName>
        <fullName evidence="8">ADP-ribosylation factor GTPase activating protein 3</fullName>
    </submittedName>
</protein>
<sequence length="364" mass="39336">MSDQNGMLQLQELMANPANTQCFDCGAADPTWASLSHGSFICLSCSGIHRGFGLSVSFVKSVNMDTWTSRQLLYMKYGGNEGLKNFFDGMKISHLPPSQRYKTEGAAYYRKRLRALVDGTPLPPPIDPEVACRPEEHPADSMSPGLHEGSTSPQHVFPAHHANGPHNGEGDRAAYGSFPRDGGRPFSARGSSPKKMFNVNNAGEFFGSLGTVLGNFVDNAVATAETAVNEMKNKGVIDQAKNALESSRSWIGTQGKKFAANVQNPEWWETNQNKAKVEATKVATHLTHAASQAQNWIQKKVAEINQAHNGTPASPEEDPSSPFYNAGASAKKGPIGVPGGASLWSEPKDNEDGEGNEFLEQFQK</sequence>
<evidence type="ECO:0000259" key="7">
    <source>
        <dbReference type="PROSITE" id="PS50115"/>
    </source>
</evidence>
<dbReference type="EMBL" id="JAVEPI010000002">
    <property type="protein sequence ID" value="KAK1443449.1"/>
    <property type="molecule type" value="Genomic_DNA"/>
</dbReference>
<dbReference type="Pfam" id="PF01412">
    <property type="entry name" value="ArfGap"/>
    <property type="match status" value="1"/>
</dbReference>
<dbReference type="InterPro" id="IPR001164">
    <property type="entry name" value="ArfGAP_dom"/>
</dbReference>
<dbReference type="PROSITE" id="PS50115">
    <property type="entry name" value="ARFGAP"/>
    <property type="match status" value="1"/>
</dbReference>
<dbReference type="GO" id="GO:0008270">
    <property type="term" value="F:zinc ion binding"/>
    <property type="evidence" value="ECO:0007669"/>
    <property type="project" value="UniProtKB-KW"/>
</dbReference>
<dbReference type="SMART" id="SM00105">
    <property type="entry name" value="ArfGap"/>
    <property type="match status" value="1"/>
</dbReference>
<comment type="caution">
    <text evidence="8">The sequence shown here is derived from an EMBL/GenBank/DDBJ whole genome shotgun (WGS) entry which is preliminary data.</text>
</comment>
<evidence type="ECO:0000256" key="1">
    <source>
        <dbReference type="ARBA" id="ARBA00022468"/>
    </source>
</evidence>
<dbReference type="SUPFAM" id="SSF57863">
    <property type="entry name" value="ArfGap/RecO-like zinc finger"/>
    <property type="match status" value="1"/>
</dbReference>
<dbReference type="PANTHER" id="PTHR45686">
    <property type="entry name" value="ADP-RIBOSYLATION FACTOR GTPASE ACTIVATING PROTEIN 3, ISOFORM H-RELATED"/>
    <property type="match status" value="1"/>
</dbReference>
<keyword evidence="1" id="KW-0343">GTPase activation</keyword>